<sequence>MEADIPLGKVFSELAKAYAGTFTERLAHLPISRYYYALVVIEAKGGELNQTELADEIYTDKATVVRMLDYLETEGCIIRQPNPADRRAHRLELTPKALAMIPSIKEALQETNAECLAVARQFGIEELPAALAAMHSQLASEKHTPFQIHFIRREENN</sequence>
<comment type="caution">
    <text evidence="2">The sequence shown here is derived from an EMBL/GenBank/DDBJ whole genome shotgun (WGS) entry which is preliminary data.</text>
</comment>
<dbReference type="PANTHER" id="PTHR33164">
    <property type="entry name" value="TRANSCRIPTIONAL REGULATOR, MARR FAMILY"/>
    <property type="match status" value="1"/>
</dbReference>
<organism evidence="2 3">
    <name type="scientific">Neolewinella lacunae</name>
    <dbReference type="NCBI Taxonomy" id="1517758"/>
    <lineage>
        <taxon>Bacteria</taxon>
        <taxon>Pseudomonadati</taxon>
        <taxon>Bacteroidota</taxon>
        <taxon>Saprospiria</taxon>
        <taxon>Saprospirales</taxon>
        <taxon>Lewinellaceae</taxon>
        <taxon>Neolewinella</taxon>
    </lineage>
</organism>
<feature type="domain" description="HTH marR-type" evidence="1">
    <location>
        <begin position="4"/>
        <end position="136"/>
    </location>
</feature>
<dbReference type="EMBL" id="JACSIT010000120">
    <property type="protein sequence ID" value="MBC6995206.1"/>
    <property type="molecule type" value="Genomic_DNA"/>
</dbReference>
<accession>A0A923PP24</accession>
<dbReference type="PRINTS" id="PR00598">
    <property type="entry name" value="HTHMARR"/>
</dbReference>
<dbReference type="AlphaFoldDB" id="A0A923PP24"/>
<dbReference type="SMART" id="SM00347">
    <property type="entry name" value="HTH_MARR"/>
    <property type="match status" value="1"/>
</dbReference>
<dbReference type="SUPFAM" id="SSF46785">
    <property type="entry name" value="Winged helix' DNA-binding domain"/>
    <property type="match status" value="1"/>
</dbReference>
<gene>
    <name evidence="2" type="ORF">H9S92_13590</name>
</gene>
<dbReference type="PANTHER" id="PTHR33164:SF43">
    <property type="entry name" value="HTH-TYPE TRANSCRIPTIONAL REPRESSOR YETL"/>
    <property type="match status" value="1"/>
</dbReference>
<dbReference type="RefSeq" id="WP_187467253.1">
    <property type="nucleotide sequence ID" value="NZ_JACSIT010000120.1"/>
</dbReference>
<evidence type="ECO:0000259" key="1">
    <source>
        <dbReference type="PROSITE" id="PS50995"/>
    </source>
</evidence>
<dbReference type="InterPro" id="IPR036390">
    <property type="entry name" value="WH_DNA-bd_sf"/>
</dbReference>
<evidence type="ECO:0000313" key="2">
    <source>
        <dbReference type="EMBL" id="MBC6995206.1"/>
    </source>
</evidence>
<dbReference type="GO" id="GO:0003700">
    <property type="term" value="F:DNA-binding transcription factor activity"/>
    <property type="evidence" value="ECO:0007669"/>
    <property type="project" value="InterPro"/>
</dbReference>
<evidence type="ECO:0000313" key="3">
    <source>
        <dbReference type="Proteomes" id="UP000650081"/>
    </source>
</evidence>
<dbReference type="InterPro" id="IPR000835">
    <property type="entry name" value="HTH_MarR-typ"/>
</dbReference>
<protein>
    <submittedName>
        <fullName evidence="2">MarR family transcriptional regulator</fullName>
    </submittedName>
</protein>
<proteinExistence type="predicted"/>
<reference evidence="2" key="1">
    <citation type="submission" date="2020-08" db="EMBL/GenBank/DDBJ databases">
        <title>Lewinella bacteria from marine environments.</title>
        <authorList>
            <person name="Zhong Y."/>
        </authorList>
    </citation>
    <scope>NUCLEOTIDE SEQUENCE</scope>
    <source>
        <strain evidence="2">KCTC 42187</strain>
    </source>
</reference>
<dbReference type="Proteomes" id="UP000650081">
    <property type="component" value="Unassembled WGS sequence"/>
</dbReference>
<name>A0A923PP24_9BACT</name>
<keyword evidence="3" id="KW-1185">Reference proteome</keyword>
<dbReference type="InterPro" id="IPR036388">
    <property type="entry name" value="WH-like_DNA-bd_sf"/>
</dbReference>
<dbReference type="PROSITE" id="PS50995">
    <property type="entry name" value="HTH_MARR_2"/>
    <property type="match status" value="1"/>
</dbReference>
<dbReference type="InterPro" id="IPR039422">
    <property type="entry name" value="MarR/SlyA-like"/>
</dbReference>
<dbReference type="Gene3D" id="1.10.10.10">
    <property type="entry name" value="Winged helix-like DNA-binding domain superfamily/Winged helix DNA-binding domain"/>
    <property type="match status" value="1"/>
</dbReference>
<dbReference type="GO" id="GO:0006950">
    <property type="term" value="P:response to stress"/>
    <property type="evidence" value="ECO:0007669"/>
    <property type="project" value="TreeGrafter"/>
</dbReference>
<dbReference type="Pfam" id="PF01047">
    <property type="entry name" value="MarR"/>
    <property type="match status" value="1"/>
</dbReference>